<reference evidence="2" key="1">
    <citation type="journal article" date="2020" name="bioRxiv">
        <title>Whole genome comparisons of ergot fungi reveals the divergence and evolution of species within the genus Claviceps are the result of varying mechanisms driving genome evolution and host range expansion.</title>
        <authorList>
            <person name="Wyka S.A."/>
            <person name="Mondo S.J."/>
            <person name="Liu M."/>
            <person name="Dettman J."/>
            <person name="Nalam V."/>
            <person name="Broders K.D."/>
        </authorList>
    </citation>
    <scope>NUCLEOTIDE SEQUENCE</scope>
    <source>
        <strain evidence="2">CCC 1102</strain>
    </source>
</reference>
<proteinExistence type="predicted"/>
<protein>
    <recommendedName>
        <fullName evidence="1">Nucleolar 27S pre-rRNA processing Urb2/Npa2 C-terminal domain-containing protein</fullName>
    </recommendedName>
</protein>
<dbReference type="InterPro" id="IPR018849">
    <property type="entry name" value="Urb2/Npa2_C"/>
</dbReference>
<sequence length="1396" mass="155959">MQNNTDLIKTVRGLDQNGPGENGENLQVLWNLLVASPYNGFHAAEESSLRWLLKSMHGSADAAETLRRYPITWTILDCVFQRIPLFSLAKSLADRKFLSVLQHTLEDVAKPTKTATSPPSSKRKRSTTQSFSIQFLRSQEGCLSTAEALFTALKRLLDRLDSTTERFSRDKLGAEHIKSLFCTSAEAAKDIAAPALRICRDLLASDVCDQTTDCESWVRVVTTIWDFHLQGPDDVMQVAEHIFEPAAVISAKFGAFKASGQTIVSGSLKASWLSDLQRFMYHNFALPGRAAFVNSQDLVAFQTALQSCNDMAYLAVPALYFFASTAYQDMAKGGLRKSNAEWIKQIFQISERAIRGRPDRNSIMQSVLEQAIERSSPVSVVDLRRICQEYCLQDNHTQWSLVAKIAQCETDVFQLSDDGMRLRKEVCERIAKDAHNQDDTAAIEDIIQAMRDGFRTRRDLTGFLRLWFEQLCEIENRKLEQTSPWFKILRGQRSNKNSLRDALEIEMSPQHLGELIAWVKEKSSASNPQALSVFASTIAQSLHSEQYVNTAGRQLFDLVDGFKASSSYCALRWRVVSATVSWIDPSERGDMWDKVKKRLTRTAGKSALLTAESYEAFKCCCRFWDLFSPDEAHVEEPAALFEVWMKRLSADIASVRVLEGTKMTASISQSVDAEFDEQIGYQQYLGWMLNASSRLSKLHFARAKTLPPALEDALSSEKSSADGITILCNALLGNEVNLSEANLTKHLTDRIIAALEESQKRHKEKDWPSESGQMWMQILSSMPMDALDRSQRENIMMVLTKRPSHACDPSTDVQLTRWKMILSLSAKIMKRPTFYDDLQFLDLVACSEALSSFSWSHHASHSLVLELIERFSLMATAVLKQMADHVDERSVKYFQGASTFVNNCEKQSGKLEADDHSRPAFHMTLLKALALELSRSANARSNSSLLSLLTQTQQALSKCIIDVISSCASEKKLLDSHNTVFNPLILTAIDAASAASDLSGLTGLKSSSVRKLEKRIKAAMQSGDLRAWKMHMFLQRNLSTAMEDAQPSVFDNLDNIPNGLGETLLKELIDSITSKMDAPSKFGYLRRLMDGFKTGCSTDGQLVAIEHVANQLMGTCLPNPQLGTKIKAKFTDNVIASPDFLLQTEEGFNLSMVHSELTSMLLKQFAHPHIICRILRNLLEKRPQCMSQWNIEVTLSTVSNLVCLESSDAKAPSYSWLCKLVEVIIKKHRIRLEGHFHLVLSTMQILLQSLVTRHSEPSSITKAAATSGGSVAVAVTVPQEAHAHVYARLVTLICEPTAGAVSRSQLHSSLDSATDAAKRSAGRHMYLLLVQYVKLQLEANVSTQVREALEPAMNSIFDITPPEGRKILNDVMDASGRAILKEMYRRYVKFGKWSGV</sequence>
<dbReference type="OrthoDB" id="160374at2759"/>
<evidence type="ECO:0000259" key="1">
    <source>
        <dbReference type="Pfam" id="PF10441"/>
    </source>
</evidence>
<gene>
    <name evidence="2" type="ORF">E4U56_002684</name>
</gene>
<dbReference type="PANTHER" id="PTHR15682">
    <property type="entry name" value="UNHEALTHY RIBOSOME BIOGENESIS PROTEIN 2 HOMOLOG"/>
    <property type="match status" value="1"/>
</dbReference>
<name>A0A9P7N0M6_9HYPO</name>
<dbReference type="InterPro" id="IPR052609">
    <property type="entry name" value="Ribosome_Biogenesis_Reg"/>
</dbReference>
<dbReference type="Pfam" id="PF10441">
    <property type="entry name" value="Urb2"/>
    <property type="match status" value="1"/>
</dbReference>
<organism evidence="2 3">
    <name type="scientific">Claviceps arundinis</name>
    <dbReference type="NCBI Taxonomy" id="1623583"/>
    <lineage>
        <taxon>Eukaryota</taxon>
        <taxon>Fungi</taxon>
        <taxon>Dikarya</taxon>
        <taxon>Ascomycota</taxon>
        <taxon>Pezizomycotina</taxon>
        <taxon>Sordariomycetes</taxon>
        <taxon>Hypocreomycetidae</taxon>
        <taxon>Hypocreales</taxon>
        <taxon>Clavicipitaceae</taxon>
        <taxon>Claviceps</taxon>
    </lineage>
</organism>
<evidence type="ECO:0000313" key="2">
    <source>
        <dbReference type="EMBL" id="KAG5976019.1"/>
    </source>
</evidence>
<accession>A0A9P7N0M6</accession>
<dbReference type="Proteomes" id="UP000784919">
    <property type="component" value="Unassembled WGS sequence"/>
</dbReference>
<evidence type="ECO:0000313" key="3">
    <source>
        <dbReference type="Proteomes" id="UP000784919"/>
    </source>
</evidence>
<dbReference type="GO" id="GO:0042254">
    <property type="term" value="P:ribosome biogenesis"/>
    <property type="evidence" value="ECO:0007669"/>
    <property type="project" value="TreeGrafter"/>
</dbReference>
<dbReference type="EMBL" id="SRPS01000019">
    <property type="protein sequence ID" value="KAG5976019.1"/>
    <property type="molecule type" value="Genomic_DNA"/>
</dbReference>
<feature type="domain" description="Nucleolar 27S pre-rRNA processing Urb2/Npa2 C-terminal" evidence="1">
    <location>
        <begin position="1171"/>
        <end position="1395"/>
    </location>
</feature>
<dbReference type="GO" id="GO:0005730">
    <property type="term" value="C:nucleolus"/>
    <property type="evidence" value="ECO:0007669"/>
    <property type="project" value="TreeGrafter"/>
</dbReference>
<comment type="caution">
    <text evidence="2">The sequence shown here is derived from an EMBL/GenBank/DDBJ whole genome shotgun (WGS) entry which is preliminary data.</text>
</comment>
<dbReference type="PANTHER" id="PTHR15682:SF2">
    <property type="entry name" value="UNHEALTHY RIBOSOME BIOGENESIS PROTEIN 2 HOMOLOG"/>
    <property type="match status" value="1"/>
</dbReference>